<dbReference type="RefSeq" id="WP_125478591.1">
    <property type="nucleotide sequence ID" value="NZ_RSFW01000006.1"/>
</dbReference>
<evidence type="ECO:0000256" key="1">
    <source>
        <dbReference type="ARBA" id="ARBA00009199"/>
    </source>
</evidence>
<dbReference type="InterPro" id="IPR036928">
    <property type="entry name" value="AS_sf"/>
</dbReference>
<dbReference type="Pfam" id="PF01425">
    <property type="entry name" value="Amidase"/>
    <property type="match status" value="1"/>
</dbReference>
<dbReference type="Gene3D" id="3.90.1300.10">
    <property type="entry name" value="Amidase signature (AS) domain"/>
    <property type="match status" value="1"/>
</dbReference>
<evidence type="ECO:0000259" key="2">
    <source>
        <dbReference type="Pfam" id="PF01425"/>
    </source>
</evidence>
<dbReference type="PANTHER" id="PTHR11895:SF7">
    <property type="entry name" value="GLUTAMYL-TRNA(GLN) AMIDOTRANSFERASE SUBUNIT A, MITOCHONDRIAL"/>
    <property type="match status" value="1"/>
</dbReference>
<dbReference type="OrthoDB" id="9811471at2"/>
<dbReference type="SUPFAM" id="SSF75304">
    <property type="entry name" value="Amidase signature (AS) enzymes"/>
    <property type="match status" value="1"/>
</dbReference>
<dbReference type="InterPro" id="IPR000120">
    <property type="entry name" value="Amidase"/>
</dbReference>
<feature type="domain" description="Amidase" evidence="2">
    <location>
        <begin position="25"/>
        <end position="444"/>
    </location>
</feature>
<proteinExistence type="inferred from homology"/>
<dbReference type="PANTHER" id="PTHR11895">
    <property type="entry name" value="TRANSAMIDASE"/>
    <property type="match status" value="1"/>
</dbReference>
<comment type="similarity">
    <text evidence="1">Belongs to the amidase family.</text>
</comment>
<dbReference type="EMBL" id="RSFW01000006">
    <property type="protein sequence ID" value="RSD28629.1"/>
    <property type="molecule type" value="Genomic_DNA"/>
</dbReference>
<dbReference type="AlphaFoldDB" id="A0A427TW01"/>
<protein>
    <submittedName>
        <fullName evidence="3">Asp-tRNA(Asn)/Glu-tRNA(Gln) amidotransferase GatCAB subunit A</fullName>
    </submittedName>
</protein>
<comment type="caution">
    <text evidence="3">The sequence shown here is derived from an EMBL/GenBank/DDBJ whole genome shotgun (WGS) entry which is preliminary data.</text>
</comment>
<sequence>MTELAFLTASELVPLFKSKKVSPVEVIKAVFRRIEKLDPTYRSYITTLPEDALKQAQQAEAAIMRNEDLGPLHGIPVGIKDLYHTKGIRTTSGSAMLRNFIPKINATTVEKLHKAGMVMTGKLNTHEMAGGVSSINPFYGSSRNPWNPNYLTGGSSGGSGAALAAGLATLATGSDTFGSIRVPASMCGVYGIKPTYGLISPHGITPLAASLDHPGPMARSVSDLALMLGLMAGYDEKSPVSLKVKVPDYTKSLNKEIKGLRIGVPGYFLQGLDPEVKELFMNALNTFSTMGAIVTEVQLPELSMSTFAGYVVLTVESGNYHYDMLRTNPAGFGNDVRILFESGLLLDHTHYIRAQQARRKIADALKKSFEEVDILAAPAIPITVPRFQENWILQSTELTNRCMPFTAPANSAGIPSLSAPIGFSSNGLPVGMQLMDNHLREDLLFQAGDAWEKAYKASPLHKPYPDEQ</sequence>
<evidence type="ECO:0000313" key="4">
    <source>
        <dbReference type="Proteomes" id="UP000279911"/>
    </source>
</evidence>
<dbReference type="Proteomes" id="UP000279911">
    <property type="component" value="Unassembled WGS sequence"/>
</dbReference>
<accession>A0A427TW01</accession>
<name>A0A427TW01_9BACI</name>
<dbReference type="InterPro" id="IPR023631">
    <property type="entry name" value="Amidase_dom"/>
</dbReference>
<gene>
    <name evidence="3" type="ORF">EJA10_03375</name>
</gene>
<keyword evidence="3" id="KW-0808">Transferase</keyword>
<dbReference type="GO" id="GO:0016740">
    <property type="term" value="F:transferase activity"/>
    <property type="evidence" value="ECO:0007669"/>
    <property type="project" value="UniProtKB-KW"/>
</dbReference>
<reference evidence="4" key="1">
    <citation type="submission" date="2018-12" db="EMBL/GenBank/DDBJ databases">
        <title>Bacillus chawlae sp. nov., Bacillus glennii sp. nov., and Bacillus saganii sp. nov. Isolated from the Vehicle Assembly Building at Kennedy Space Center where the Viking Spacecraft were Assembled.</title>
        <authorList>
            <person name="Seuylemezian A."/>
            <person name="Vaishampayan P."/>
        </authorList>
    </citation>
    <scope>NUCLEOTIDE SEQUENCE [LARGE SCALE GENOMIC DNA]</scope>
    <source>
        <strain evidence="4">DSM 13966</strain>
    </source>
</reference>
<organism evidence="3 4">
    <name type="scientific">Mesobacillus subterraneus</name>
    <dbReference type="NCBI Taxonomy" id="285983"/>
    <lineage>
        <taxon>Bacteria</taxon>
        <taxon>Bacillati</taxon>
        <taxon>Bacillota</taxon>
        <taxon>Bacilli</taxon>
        <taxon>Bacillales</taxon>
        <taxon>Bacillaceae</taxon>
        <taxon>Mesobacillus</taxon>
    </lineage>
</organism>
<evidence type="ECO:0000313" key="3">
    <source>
        <dbReference type="EMBL" id="RSD28629.1"/>
    </source>
</evidence>